<dbReference type="EMBL" id="CP000472">
    <property type="protein sequence ID" value="ACJ27310.1"/>
    <property type="molecule type" value="Genomic_DNA"/>
</dbReference>
<dbReference type="HOGENOM" id="CLU_3257767_0_0_6"/>
<evidence type="ECO:0000313" key="2">
    <source>
        <dbReference type="Proteomes" id="UP000000753"/>
    </source>
</evidence>
<dbReference type="STRING" id="225849.swp_0479"/>
<accession>B8CI34</accession>
<dbReference type="Proteomes" id="UP000000753">
    <property type="component" value="Chromosome"/>
</dbReference>
<dbReference type="KEGG" id="swp:swp_0479"/>
<reference evidence="1 2" key="1">
    <citation type="journal article" date="2008" name="PLoS ONE">
        <title>Environmental adaptation: genomic analysis of the piezotolerant and psychrotolerant deep-sea iron reducing bacterium Shewanella piezotolerans WP3.</title>
        <authorList>
            <person name="Wang F."/>
            <person name="Wang J."/>
            <person name="Jian H."/>
            <person name="Zhang B."/>
            <person name="Li S."/>
            <person name="Wang F."/>
            <person name="Zeng X."/>
            <person name="Gao L."/>
            <person name="Bartlett D.H."/>
            <person name="Yu J."/>
            <person name="Hu S."/>
            <person name="Xiao X."/>
        </authorList>
    </citation>
    <scope>NUCLEOTIDE SEQUENCE [LARGE SCALE GENOMIC DNA]</scope>
    <source>
        <strain evidence="2">WP3 / JCM 13877</strain>
    </source>
</reference>
<protein>
    <submittedName>
        <fullName evidence="1">Uncharacterized protein</fullName>
    </submittedName>
</protein>
<sequence length="42" mass="4541">MSLGYVNDGDTLTLQGRASFGVDRSEIDFKSSASSQPYTHTT</sequence>
<name>B8CI34_SHEPW</name>
<keyword evidence="2" id="KW-1185">Reference proteome</keyword>
<dbReference type="AlphaFoldDB" id="B8CI34"/>
<gene>
    <name evidence="1" type="ordered locus">swp_0479</name>
</gene>
<evidence type="ECO:0000313" key="1">
    <source>
        <dbReference type="EMBL" id="ACJ27310.1"/>
    </source>
</evidence>
<organism evidence="1 2">
    <name type="scientific">Shewanella piezotolerans (strain WP3 / JCM 13877)</name>
    <dbReference type="NCBI Taxonomy" id="225849"/>
    <lineage>
        <taxon>Bacteria</taxon>
        <taxon>Pseudomonadati</taxon>
        <taxon>Pseudomonadota</taxon>
        <taxon>Gammaproteobacteria</taxon>
        <taxon>Alteromonadales</taxon>
        <taxon>Shewanellaceae</taxon>
        <taxon>Shewanella</taxon>
    </lineage>
</organism>
<proteinExistence type="predicted"/>